<sequence>MLSENQLHNLVSIYMLSVITHNNTGCYCQMFCLRGKCKWTAYNEMQEQAGTMCDELMVDATTKRINSLLFKVKPELADAFYRVSASREVLKKRIIFSCDQVRSLRMSGSCALNLSAGLHAHGRLDLFYELGLGDPWDLKGGAVIVKEAGGVLFDP</sequence>
<organism evidence="3 4">
    <name type="scientific">Rhododendron griersonianum</name>
    <dbReference type="NCBI Taxonomy" id="479676"/>
    <lineage>
        <taxon>Eukaryota</taxon>
        <taxon>Viridiplantae</taxon>
        <taxon>Streptophyta</taxon>
        <taxon>Embryophyta</taxon>
        <taxon>Tracheophyta</taxon>
        <taxon>Spermatophyta</taxon>
        <taxon>Magnoliopsida</taxon>
        <taxon>eudicotyledons</taxon>
        <taxon>Gunneridae</taxon>
        <taxon>Pentapetalae</taxon>
        <taxon>asterids</taxon>
        <taxon>Ericales</taxon>
        <taxon>Ericaceae</taxon>
        <taxon>Ericoideae</taxon>
        <taxon>Rhodoreae</taxon>
        <taxon>Rhododendron</taxon>
    </lineage>
</organism>
<dbReference type="Pfam" id="PF00459">
    <property type="entry name" value="Inositol_P"/>
    <property type="match status" value="1"/>
</dbReference>
<dbReference type="GO" id="GO:0008934">
    <property type="term" value="F:inositol monophosphate 1-phosphatase activity"/>
    <property type="evidence" value="ECO:0007669"/>
    <property type="project" value="TreeGrafter"/>
</dbReference>
<evidence type="ECO:0000256" key="2">
    <source>
        <dbReference type="PIRSR" id="PIRSR600760-2"/>
    </source>
</evidence>
<dbReference type="Gene3D" id="3.40.190.80">
    <property type="match status" value="1"/>
</dbReference>
<dbReference type="EMBL" id="JACTNZ010000002">
    <property type="protein sequence ID" value="KAG5561193.1"/>
    <property type="molecule type" value="Genomic_DNA"/>
</dbReference>
<evidence type="ECO:0000313" key="4">
    <source>
        <dbReference type="Proteomes" id="UP000823749"/>
    </source>
</evidence>
<keyword evidence="2" id="KW-0460">Magnesium</keyword>
<feature type="binding site" evidence="2">
    <location>
        <position position="137"/>
    </location>
    <ligand>
        <name>Mg(2+)</name>
        <dbReference type="ChEBI" id="CHEBI:18420"/>
        <label>1</label>
        <note>catalytic</note>
    </ligand>
</feature>
<dbReference type="PANTHER" id="PTHR20854">
    <property type="entry name" value="INOSITOL MONOPHOSPHATASE"/>
    <property type="match status" value="1"/>
</dbReference>
<evidence type="ECO:0000313" key="3">
    <source>
        <dbReference type="EMBL" id="KAG5561193.1"/>
    </source>
</evidence>
<dbReference type="AlphaFoldDB" id="A0AAV6L812"/>
<dbReference type="GO" id="GO:0046872">
    <property type="term" value="F:metal ion binding"/>
    <property type="evidence" value="ECO:0007669"/>
    <property type="project" value="UniProtKB-KW"/>
</dbReference>
<dbReference type="GO" id="GO:0007165">
    <property type="term" value="P:signal transduction"/>
    <property type="evidence" value="ECO:0007669"/>
    <property type="project" value="TreeGrafter"/>
</dbReference>
<accession>A0AAV6L812</accession>
<dbReference type="PRINTS" id="PR00377">
    <property type="entry name" value="IMPHPHTASES"/>
</dbReference>
<dbReference type="GO" id="GO:0006020">
    <property type="term" value="P:inositol metabolic process"/>
    <property type="evidence" value="ECO:0007669"/>
    <property type="project" value="TreeGrafter"/>
</dbReference>
<keyword evidence="4" id="KW-1185">Reference proteome</keyword>
<evidence type="ECO:0000256" key="1">
    <source>
        <dbReference type="ARBA" id="ARBA00009759"/>
    </source>
</evidence>
<proteinExistence type="inferred from homology"/>
<reference evidence="3" key="1">
    <citation type="submission" date="2020-08" db="EMBL/GenBank/DDBJ databases">
        <title>Plant Genome Project.</title>
        <authorList>
            <person name="Zhang R.-G."/>
        </authorList>
    </citation>
    <scope>NUCLEOTIDE SEQUENCE</scope>
    <source>
        <strain evidence="3">WSP0</strain>
        <tissue evidence="3">Leaf</tissue>
    </source>
</reference>
<comment type="caution">
    <text evidence="3">The sequence shown here is derived from an EMBL/GenBank/DDBJ whole genome shotgun (WGS) entry which is preliminary data.</text>
</comment>
<dbReference type="PANTHER" id="PTHR20854:SF4">
    <property type="entry name" value="INOSITOL-1-MONOPHOSPHATASE-RELATED"/>
    <property type="match status" value="1"/>
</dbReference>
<comment type="cofactor">
    <cofactor evidence="2">
        <name>Mg(2+)</name>
        <dbReference type="ChEBI" id="CHEBI:18420"/>
    </cofactor>
</comment>
<protein>
    <submittedName>
        <fullName evidence="3">Uncharacterized protein</fullName>
    </submittedName>
</protein>
<keyword evidence="2" id="KW-0479">Metal-binding</keyword>
<dbReference type="InterPro" id="IPR000760">
    <property type="entry name" value="Inositol_monophosphatase-like"/>
</dbReference>
<name>A0AAV6L812_9ERIC</name>
<dbReference type="SUPFAM" id="SSF56655">
    <property type="entry name" value="Carbohydrate phosphatase"/>
    <property type="match status" value="1"/>
</dbReference>
<comment type="similarity">
    <text evidence="1">Belongs to the inositol monophosphatase superfamily.</text>
</comment>
<dbReference type="Proteomes" id="UP000823749">
    <property type="component" value="Chromosome 2"/>
</dbReference>
<gene>
    <name evidence="3" type="ORF">RHGRI_004273</name>
</gene>